<evidence type="ECO:0000313" key="1">
    <source>
        <dbReference type="EMBL" id="MDI9256741.1"/>
    </source>
</evidence>
<organism evidence="1 2">
    <name type="scientific">Flavobacterium sedimenticola</name>
    <dbReference type="NCBI Taxonomy" id="3043286"/>
    <lineage>
        <taxon>Bacteria</taxon>
        <taxon>Pseudomonadati</taxon>
        <taxon>Bacteroidota</taxon>
        <taxon>Flavobacteriia</taxon>
        <taxon>Flavobacteriales</taxon>
        <taxon>Flavobacteriaceae</taxon>
        <taxon>Flavobacterium</taxon>
    </lineage>
</organism>
<dbReference type="RefSeq" id="WP_283238428.1">
    <property type="nucleotide sequence ID" value="NZ_JASGBP010000002.1"/>
</dbReference>
<reference evidence="1 2" key="1">
    <citation type="submission" date="2023-05" db="EMBL/GenBank/DDBJ databases">
        <title>Flavobacterium sedimenti sp. nov., isolated from the sediment.</title>
        <authorList>
            <person name="Wu N."/>
        </authorList>
    </citation>
    <scope>NUCLEOTIDE SEQUENCE [LARGE SCALE GENOMIC DNA]</scope>
    <source>
        <strain evidence="1 2">YZ-48</strain>
    </source>
</reference>
<dbReference type="EMBL" id="JASGBP010000002">
    <property type="protein sequence ID" value="MDI9256741.1"/>
    <property type="molecule type" value="Genomic_DNA"/>
</dbReference>
<proteinExistence type="predicted"/>
<name>A0ABT6XNU1_9FLAO</name>
<sequence>MMQFDEATQKLCLVNLEQIFVERDLRYWKSELAIAKVEMAFCNNLFTLILQESKVHKPSKYRNILGKLSQLQQATTVFEDRLQHLTLQFEGYSECDDMQCDQFYMSNHLDFREKIEKHFLQYRKLKKKLLSVIHSTKNS</sequence>
<evidence type="ECO:0000313" key="2">
    <source>
        <dbReference type="Proteomes" id="UP001230035"/>
    </source>
</evidence>
<accession>A0ABT6XNU1</accession>
<protein>
    <submittedName>
        <fullName evidence="1">Uncharacterized protein</fullName>
    </submittedName>
</protein>
<gene>
    <name evidence="1" type="ORF">QHT84_04870</name>
</gene>
<keyword evidence="2" id="KW-1185">Reference proteome</keyword>
<comment type="caution">
    <text evidence="1">The sequence shown here is derived from an EMBL/GenBank/DDBJ whole genome shotgun (WGS) entry which is preliminary data.</text>
</comment>
<dbReference type="Proteomes" id="UP001230035">
    <property type="component" value="Unassembled WGS sequence"/>
</dbReference>